<name>A0AAV2Q4T2_MEGNR</name>
<feature type="domain" description="Chitin-binding type-2" evidence="2">
    <location>
        <begin position="124"/>
        <end position="178"/>
    </location>
</feature>
<feature type="non-terminal residue" evidence="3">
    <location>
        <position position="1"/>
    </location>
</feature>
<dbReference type="Gene3D" id="2.170.140.10">
    <property type="entry name" value="Chitin binding domain"/>
    <property type="match status" value="1"/>
</dbReference>
<evidence type="ECO:0000313" key="4">
    <source>
        <dbReference type="Proteomes" id="UP001497623"/>
    </source>
</evidence>
<dbReference type="SUPFAM" id="SSF57625">
    <property type="entry name" value="Invertebrate chitin-binding proteins"/>
    <property type="match status" value="1"/>
</dbReference>
<dbReference type="EMBL" id="CAXKWB010003001">
    <property type="protein sequence ID" value="CAL4068153.1"/>
    <property type="molecule type" value="Genomic_DNA"/>
</dbReference>
<dbReference type="AlphaFoldDB" id="A0AAV2Q4T2"/>
<dbReference type="GO" id="GO:0005576">
    <property type="term" value="C:extracellular region"/>
    <property type="evidence" value="ECO:0007669"/>
    <property type="project" value="InterPro"/>
</dbReference>
<evidence type="ECO:0000259" key="2">
    <source>
        <dbReference type="PROSITE" id="PS50940"/>
    </source>
</evidence>
<reference evidence="3 4" key="1">
    <citation type="submission" date="2024-05" db="EMBL/GenBank/DDBJ databases">
        <authorList>
            <person name="Wallberg A."/>
        </authorList>
    </citation>
    <scope>NUCLEOTIDE SEQUENCE [LARGE SCALE GENOMIC DNA]</scope>
</reference>
<dbReference type="Proteomes" id="UP001497623">
    <property type="component" value="Unassembled WGS sequence"/>
</dbReference>
<dbReference type="Pfam" id="PF01607">
    <property type="entry name" value="CBM_14"/>
    <property type="match status" value="1"/>
</dbReference>
<accession>A0AAV2Q4T2</accession>
<dbReference type="GO" id="GO:0008061">
    <property type="term" value="F:chitin binding"/>
    <property type="evidence" value="ECO:0007669"/>
    <property type="project" value="InterPro"/>
</dbReference>
<dbReference type="InterPro" id="IPR002557">
    <property type="entry name" value="Chitin-bd_dom"/>
</dbReference>
<protein>
    <recommendedName>
        <fullName evidence="2">Chitin-binding type-2 domain-containing protein</fullName>
    </recommendedName>
</protein>
<comment type="caution">
    <text evidence="3">The sequence shown here is derived from an EMBL/GenBank/DDBJ whole genome shotgun (WGS) entry which is preliminary data.</text>
</comment>
<sequence>RCVDYTGTARIFSVYAFECPQFHVFILDGDNSTCIPGTECLPGVQTAAHVTSPTQGPSGTTSATVDIKVPFEDSASSAADDGMSTSRPVQTAAAPVTSPPVNSVPVTSAEPMIAQPQQTPAPPVMECRGQYVQHSKYCNVYYKCSNSVEKFVCPAGSVFDTVRQMCRIHGADEDLCGGKSIYSSSLGLRYAAGVSVEPLGRLVHPESLISLSPRHYLHIHHSQSNSKAYFNPVLINKQPAPGYYIQPFATQFTQTVLPQPAPENVHPRMDNMVSDGKSRVLPEPEMVHPRQYYIPIDSELNADADKFY</sequence>
<feature type="compositionally biased region" description="Low complexity" evidence="1">
    <location>
        <begin position="88"/>
        <end position="106"/>
    </location>
</feature>
<feature type="region of interest" description="Disordered" evidence="1">
    <location>
        <begin position="76"/>
        <end position="106"/>
    </location>
</feature>
<proteinExistence type="predicted"/>
<evidence type="ECO:0000313" key="3">
    <source>
        <dbReference type="EMBL" id="CAL4068153.1"/>
    </source>
</evidence>
<organism evidence="3 4">
    <name type="scientific">Meganyctiphanes norvegica</name>
    <name type="common">Northern krill</name>
    <name type="synonym">Thysanopoda norvegica</name>
    <dbReference type="NCBI Taxonomy" id="48144"/>
    <lineage>
        <taxon>Eukaryota</taxon>
        <taxon>Metazoa</taxon>
        <taxon>Ecdysozoa</taxon>
        <taxon>Arthropoda</taxon>
        <taxon>Crustacea</taxon>
        <taxon>Multicrustacea</taxon>
        <taxon>Malacostraca</taxon>
        <taxon>Eumalacostraca</taxon>
        <taxon>Eucarida</taxon>
        <taxon>Euphausiacea</taxon>
        <taxon>Euphausiidae</taxon>
        <taxon>Meganyctiphanes</taxon>
    </lineage>
</organism>
<dbReference type="InterPro" id="IPR036508">
    <property type="entry name" value="Chitin-bd_dom_sf"/>
</dbReference>
<dbReference type="PROSITE" id="PS50940">
    <property type="entry name" value="CHIT_BIND_II"/>
    <property type="match status" value="1"/>
</dbReference>
<keyword evidence="4" id="KW-1185">Reference proteome</keyword>
<evidence type="ECO:0000256" key="1">
    <source>
        <dbReference type="SAM" id="MobiDB-lite"/>
    </source>
</evidence>
<gene>
    <name evidence="3" type="ORF">MNOR_LOCUS7005</name>
</gene>